<evidence type="ECO:0000259" key="2">
    <source>
        <dbReference type="Pfam" id="PF00248"/>
    </source>
</evidence>
<dbReference type="PANTHER" id="PTHR43364">
    <property type="entry name" value="NADH-SPECIFIC METHYLGLYOXAL REDUCTASE-RELATED"/>
    <property type="match status" value="1"/>
</dbReference>
<sequence>MRMWQFSELNHVADKNGWTKFVSMQNGYSLLYGEEEREMNAYCNYHGIGLIPWSPLREGDLARTLGISTLRKEAMTAAFKGTVHEINTTVTEADRQIIMRTMELSKKKGRTMGQVALAWLGPKVASPIVGMSSIEHVDQSNVTGKMLTAEEMRYLEEPYVPILILIDPDQY</sequence>
<organism evidence="3 4">
    <name type="scientific">Rickenella mellea</name>
    <dbReference type="NCBI Taxonomy" id="50990"/>
    <lineage>
        <taxon>Eukaryota</taxon>
        <taxon>Fungi</taxon>
        <taxon>Dikarya</taxon>
        <taxon>Basidiomycota</taxon>
        <taxon>Agaricomycotina</taxon>
        <taxon>Agaricomycetes</taxon>
        <taxon>Hymenochaetales</taxon>
        <taxon>Rickenellaceae</taxon>
        <taxon>Rickenella</taxon>
    </lineage>
</organism>
<proteinExistence type="predicted"/>
<dbReference type="Proteomes" id="UP000294933">
    <property type="component" value="Unassembled WGS sequence"/>
</dbReference>
<keyword evidence="1" id="KW-0521">NADP</keyword>
<reference evidence="3 4" key="1">
    <citation type="submission" date="2018-06" db="EMBL/GenBank/DDBJ databases">
        <title>A transcriptomic atlas of mushroom development highlights an independent origin of complex multicellularity.</title>
        <authorList>
            <consortium name="DOE Joint Genome Institute"/>
            <person name="Krizsan K."/>
            <person name="Almasi E."/>
            <person name="Merenyi Z."/>
            <person name="Sahu N."/>
            <person name="Viragh M."/>
            <person name="Koszo T."/>
            <person name="Mondo S."/>
            <person name="Kiss B."/>
            <person name="Balint B."/>
            <person name="Kues U."/>
            <person name="Barry K."/>
            <person name="Hegedus J.C."/>
            <person name="Henrissat B."/>
            <person name="Johnson J."/>
            <person name="Lipzen A."/>
            <person name="Ohm R."/>
            <person name="Nagy I."/>
            <person name="Pangilinan J."/>
            <person name="Yan J."/>
            <person name="Xiong Y."/>
            <person name="Grigoriev I.V."/>
            <person name="Hibbett D.S."/>
            <person name="Nagy L.G."/>
        </authorList>
    </citation>
    <scope>NUCLEOTIDE SEQUENCE [LARGE SCALE GENOMIC DNA]</scope>
    <source>
        <strain evidence="3 4">SZMC22713</strain>
    </source>
</reference>
<dbReference type="STRING" id="50990.A0A4Y7PSD6"/>
<dbReference type="SUPFAM" id="SSF51430">
    <property type="entry name" value="NAD(P)-linked oxidoreductase"/>
    <property type="match status" value="1"/>
</dbReference>
<feature type="domain" description="NADP-dependent oxidoreductase" evidence="2">
    <location>
        <begin position="12"/>
        <end position="157"/>
    </location>
</feature>
<accession>A0A4Y7PSD6</accession>
<dbReference type="OrthoDB" id="48988at2759"/>
<dbReference type="EMBL" id="ML170209">
    <property type="protein sequence ID" value="TDL18333.1"/>
    <property type="molecule type" value="Genomic_DNA"/>
</dbReference>
<dbReference type="InterPro" id="IPR023210">
    <property type="entry name" value="NADP_OxRdtase_dom"/>
</dbReference>
<gene>
    <name evidence="3" type="ORF">BD410DRAFT_502404</name>
</gene>
<evidence type="ECO:0000256" key="1">
    <source>
        <dbReference type="ARBA" id="ARBA00022857"/>
    </source>
</evidence>
<dbReference type="PANTHER" id="PTHR43364:SF9">
    <property type="entry name" value="OXIDOREDUCTASE"/>
    <property type="match status" value="1"/>
</dbReference>
<dbReference type="VEuPathDB" id="FungiDB:BD410DRAFT_502404"/>
<dbReference type="Pfam" id="PF00248">
    <property type="entry name" value="Aldo_ket_red"/>
    <property type="match status" value="1"/>
</dbReference>
<dbReference type="Gene3D" id="3.20.20.100">
    <property type="entry name" value="NADP-dependent oxidoreductase domain"/>
    <property type="match status" value="1"/>
</dbReference>
<dbReference type="InterPro" id="IPR050523">
    <property type="entry name" value="AKR_Detox_Biosynth"/>
</dbReference>
<protein>
    <submittedName>
        <fullName evidence="3">Aldo/keto reductase</fullName>
    </submittedName>
</protein>
<dbReference type="InterPro" id="IPR036812">
    <property type="entry name" value="NAD(P)_OxRdtase_dom_sf"/>
</dbReference>
<keyword evidence="4" id="KW-1185">Reference proteome</keyword>
<evidence type="ECO:0000313" key="4">
    <source>
        <dbReference type="Proteomes" id="UP000294933"/>
    </source>
</evidence>
<dbReference type="AlphaFoldDB" id="A0A4Y7PSD6"/>
<name>A0A4Y7PSD6_9AGAM</name>
<evidence type="ECO:0000313" key="3">
    <source>
        <dbReference type="EMBL" id="TDL18333.1"/>
    </source>
</evidence>